<evidence type="ECO:0000256" key="2">
    <source>
        <dbReference type="ARBA" id="ARBA00023015"/>
    </source>
</evidence>
<dbReference type="InterPro" id="IPR000847">
    <property type="entry name" value="LysR_HTH_N"/>
</dbReference>
<protein>
    <submittedName>
        <fullName evidence="6">LysR family transcriptional regulator</fullName>
    </submittedName>
</protein>
<sequence>MTVRPPRPKGPPLTAMRAFEAAARLGGFVAAAEELNVTAGAVSQHIKALEGWAGVALFHRSAQGVVLTEAGRTLQPSFRSAFDALADATHALRNLSAEVEIHIAALPSVAQLWLPLRLGKIRSHFPQLKFSVTAMEKPPSLRRDLFDMTLFFDTMNANGTCITLAKDEITPVAAPALAASICQAEDLAGATRLQDRTWQQDWPNWCAASGLQIDDPTDGPGYSLYSLAVEEAKSGAGVLMGHLCLIETALDSGALVPLGLTKATTGRALILTLPDIKSRRPVLEDIAGFLAT</sequence>
<evidence type="ECO:0000313" key="7">
    <source>
        <dbReference type="Proteomes" id="UP000027337"/>
    </source>
</evidence>
<keyword evidence="3" id="KW-0238">DNA-binding</keyword>
<organism evidence="6 7">
    <name type="scientific">Sulfitobacter mediterraneus</name>
    <dbReference type="NCBI Taxonomy" id="83219"/>
    <lineage>
        <taxon>Bacteria</taxon>
        <taxon>Pseudomonadati</taxon>
        <taxon>Pseudomonadota</taxon>
        <taxon>Alphaproteobacteria</taxon>
        <taxon>Rhodobacterales</taxon>
        <taxon>Roseobacteraceae</taxon>
        <taxon>Sulfitobacter</taxon>
    </lineage>
</organism>
<dbReference type="PROSITE" id="PS50931">
    <property type="entry name" value="HTH_LYSR"/>
    <property type="match status" value="1"/>
</dbReference>
<dbReference type="AlphaFoldDB" id="A0A061SPQ7"/>
<evidence type="ECO:0000256" key="4">
    <source>
        <dbReference type="ARBA" id="ARBA00023163"/>
    </source>
</evidence>
<evidence type="ECO:0000259" key="5">
    <source>
        <dbReference type="PROSITE" id="PS50931"/>
    </source>
</evidence>
<dbReference type="EMBL" id="JEMU01000023">
    <property type="protein sequence ID" value="KAJ01623.1"/>
    <property type="molecule type" value="Genomic_DNA"/>
</dbReference>
<dbReference type="Gene3D" id="1.10.10.10">
    <property type="entry name" value="Winged helix-like DNA-binding domain superfamily/Winged helix DNA-binding domain"/>
    <property type="match status" value="1"/>
</dbReference>
<dbReference type="InterPro" id="IPR036390">
    <property type="entry name" value="WH_DNA-bd_sf"/>
</dbReference>
<dbReference type="InterPro" id="IPR005119">
    <property type="entry name" value="LysR_subst-bd"/>
</dbReference>
<keyword evidence="4" id="KW-0804">Transcription</keyword>
<evidence type="ECO:0000256" key="3">
    <source>
        <dbReference type="ARBA" id="ARBA00023125"/>
    </source>
</evidence>
<accession>A0A061SPQ7</accession>
<dbReference type="SUPFAM" id="SSF46785">
    <property type="entry name" value="Winged helix' DNA-binding domain"/>
    <property type="match status" value="1"/>
</dbReference>
<dbReference type="STRING" id="83219.PM02_18425"/>
<dbReference type="InterPro" id="IPR058163">
    <property type="entry name" value="LysR-type_TF_proteobact-type"/>
</dbReference>
<dbReference type="InterPro" id="IPR036388">
    <property type="entry name" value="WH-like_DNA-bd_sf"/>
</dbReference>
<comment type="caution">
    <text evidence="6">The sequence shown here is derived from an EMBL/GenBank/DDBJ whole genome shotgun (WGS) entry which is preliminary data.</text>
</comment>
<dbReference type="Gene3D" id="3.40.190.10">
    <property type="entry name" value="Periplasmic binding protein-like II"/>
    <property type="match status" value="2"/>
</dbReference>
<dbReference type="GO" id="GO:0006351">
    <property type="term" value="P:DNA-templated transcription"/>
    <property type="evidence" value="ECO:0007669"/>
    <property type="project" value="TreeGrafter"/>
</dbReference>
<feature type="domain" description="HTH lysR-type" evidence="5">
    <location>
        <begin position="11"/>
        <end position="68"/>
    </location>
</feature>
<dbReference type="GO" id="GO:0043565">
    <property type="term" value="F:sequence-specific DNA binding"/>
    <property type="evidence" value="ECO:0007669"/>
    <property type="project" value="TreeGrafter"/>
</dbReference>
<evidence type="ECO:0000256" key="1">
    <source>
        <dbReference type="ARBA" id="ARBA00009437"/>
    </source>
</evidence>
<dbReference type="GO" id="GO:0003700">
    <property type="term" value="F:DNA-binding transcription factor activity"/>
    <property type="evidence" value="ECO:0007669"/>
    <property type="project" value="InterPro"/>
</dbReference>
<name>A0A061SPQ7_9RHOB</name>
<evidence type="ECO:0000313" key="6">
    <source>
        <dbReference type="EMBL" id="KAJ01623.1"/>
    </source>
</evidence>
<dbReference type="Proteomes" id="UP000027337">
    <property type="component" value="Unassembled WGS sequence"/>
</dbReference>
<dbReference type="Pfam" id="PF03466">
    <property type="entry name" value="LysR_substrate"/>
    <property type="match status" value="1"/>
</dbReference>
<dbReference type="SUPFAM" id="SSF53850">
    <property type="entry name" value="Periplasmic binding protein-like II"/>
    <property type="match status" value="1"/>
</dbReference>
<comment type="similarity">
    <text evidence="1">Belongs to the LysR transcriptional regulatory family.</text>
</comment>
<keyword evidence="7" id="KW-1185">Reference proteome</keyword>
<dbReference type="Pfam" id="PF00126">
    <property type="entry name" value="HTH_1"/>
    <property type="match status" value="1"/>
</dbReference>
<dbReference type="PANTHER" id="PTHR30537">
    <property type="entry name" value="HTH-TYPE TRANSCRIPTIONAL REGULATOR"/>
    <property type="match status" value="1"/>
</dbReference>
<reference evidence="6 7" key="1">
    <citation type="journal article" date="2014" name="Genome Announc.">
        <title>Draft Genome Sequences of Two Isolates of the Roseobacter Group, Sulfitobacter sp. Strains 3SOLIMAR09 and 1FIGIMAR09, from Harbors of Mallorca Island (Mediterranean Sea).</title>
        <authorList>
            <person name="Mas-Llado M."/>
            <person name="Pina-Villalonga J.M."/>
            <person name="Brunet-Galmes I."/>
            <person name="Nogales B."/>
            <person name="Bosch R."/>
        </authorList>
    </citation>
    <scope>NUCLEOTIDE SEQUENCE [LARGE SCALE GENOMIC DNA]</scope>
    <source>
        <strain evidence="6 7">1FIGIMAR09</strain>
    </source>
</reference>
<gene>
    <name evidence="6" type="ORF">PM02_18425</name>
</gene>
<dbReference type="PANTHER" id="PTHR30537:SF26">
    <property type="entry name" value="GLYCINE CLEAVAGE SYSTEM TRANSCRIPTIONAL ACTIVATOR"/>
    <property type="match status" value="1"/>
</dbReference>
<proteinExistence type="inferred from homology"/>
<keyword evidence="2" id="KW-0805">Transcription regulation</keyword>
<dbReference type="eggNOG" id="COG0583">
    <property type="taxonomic scope" value="Bacteria"/>
</dbReference>